<evidence type="ECO:0000313" key="1">
    <source>
        <dbReference type="EMBL" id="KAK1272644.1"/>
    </source>
</evidence>
<dbReference type="Proteomes" id="UP001179952">
    <property type="component" value="Unassembled WGS sequence"/>
</dbReference>
<keyword evidence="2" id="KW-1185">Reference proteome</keyword>
<dbReference type="EMBL" id="JAUJYN010000004">
    <property type="protein sequence ID" value="KAK1272644.1"/>
    <property type="molecule type" value="Genomic_DNA"/>
</dbReference>
<dbReference type="Pfam" id="PF05904">
    <property type="entry name" value="DUF863"/>
    <property type="match status" value="1"/>
</dbReference>
<dbReference type="PANTHER" id="PTHR33167">
    <property type="entry name" value="TRANSCRIPTION FACTOR, PUTATIVE (DUF863)-RELATED"/>
    <property type="match status" value="1"/>
</dbReference>
<accession>A0AAV9B982</accession>
<comment type="caution">
    <text evidence="1">The sequence shown here is derived from an EMBL/GenBank/DDBJ whole genome shotgun (WGS) entry which is preliminary data.</text>
</comment>
<reference evidence="1" key="2">
    <citation type="submission" date="2023-06" db="EMBL/GenBank/DDBJ databases">
        <authorList>
            <person name="Ma L."/>
            <person name="Liu K.-W."/>
            <person name="Li Z."/>
            <person name="Hsiao Y.-Y."/>
            <person name="Qi Y."/>
            <person name="Fu T."/>
            <person name="Tang G."/>
            <person name="Zhang D."/>
            <person name="Sun W.-H."/>
            <person name="Liu D.-K."/>
            <person name="Li Y."/>
            <person name="Chen G.-Z."/>
            <person name="Liu X.-D."/>
            <person name="Liao X.-Y."/>
            <person name="Jiang Y.-T."/>
            <person name="Yu X."/>
            <person name="Hao Y."/>
            <person name="Huang J."/>
            <person name="Zhao X.-W."/>
            <person name="Ke S."/>
            <person name="Chen Y.-Y."/>
            <person name="Wu W.-L."/>
            <person name="Hsu J.-L."/>
            <person name="Lin Y.-F."/>
            <person name="Huang M.-D."/>
            <person name="Li C.-Y."/>
            <person name="Huang L."/>
            <person name="Wang Z.-W."/>
            <person name="Zhao X."/>
            <person name="Zhong W.-Y."/>
            <person name="Peng D.-H."/>
            <person name="Ahmad S."/>
            <person name="Lan S."/>
            <person name="Zhang J.-S."/>
            <person name="Tsai W.-C."/>
            <person name="Van De Peer Y."/>
            <person name="Liu Z.-J."/>
        </authorList>
    </citation>
    <scope>NUCLEOTIDE SEQUENCE</scope>
    <source>
        <strain evidence="1">SCP</strain>
        <tissue evidence="1">Leaves</tissue>
    </source>
</reference>
<evidence type="ECO:0000313" key="2">
    <source>
        <dbReference type="Proteomes" id="UP001179952"/>
    </source>
</evidence>
<sequence length="784" mass="86263">MASSFSEFQEYMVTVGGKNFWTAHAFGKDSGFDAVFATKFDSCDYRMLNGGNHNQNLMGSMGRYTNPLKEFLKHSMLQHEAIFKEQVYELHRLYWTQKNLMNTHNMKENCTAWDMGPQLSSVSLQNERRDSQSEGVNFIPPLNPMMSTVQADNRIMVEHCQGSSSTLHQSRHRRVAIDLELPGEDYISDDEFTKDQKQGEVQNPAQHEMVVFPENMKVRLNRNEKICADETTVRINLFNQGFSSADRGAINLEEYAEEAKVVASFDLEAPPACQGGIHGLVQHALHDTRREDLDSMSLMKCSTMDQSERREGKISYHYDSECNISSGSHDDKLFTQKQNTNQSCRALLDLNEALPDESSIIIPATIGHPSPSESSSGHGRSVSVESHFHFQPVTTFLGIRSSTCSKETPSSVQDNALYFGSMNSQDGSSNVPSLGCQISVAGSSQTSIETAKLTKSNSINGGTLSPLTPLSQLQCQEECRGEAEIPSCQITEMSVEKGGPTSLSDGSALLSSSLPNGSVYDGSQRAFSDVNPGNAVDDNLNSSVGSMEADLGSKKAKLNSCKEDSLSLNPSRIQVAGTVMGHSNSSHDYDQCVTGALDAQNPALSTTKDSSAFVQDEMEEQLQEEAPKVDPAVTGAAEILIQLLLAKSPSSSNCFTDVKHGSLEATDELSDDSSDSYESIVLGLPESQVDDYTSAVGVIVKESGNEKCSSRPRRARKQRDFQREILPSLVSLSRHEICEDLHFMLAVDGLNESRRSSQRKAGEHKWCIPARRRRTRTCYGVHRD</sequence>
<gene>
    <name evidence="1" type="ORF">QJS04_geneDACA012379</name>
</gene>
<reference evidence="1" key="1">
    <citation type="journal article" date="2023" name="Nat. Commun.">
        <title>Diploid and tetraploid genomes of Acorus and the evolution of monocots.</title>
        <authorList>
            <person name="Ma L."/>
            <person name="Liu K.W."/>
            <person name="Li Z."/>
            <person name="Hsiao Y.Y."/>
            <person name="Qi Y."/>
            <person name="Fu T."/>
            <person name="Tang G.D."/>
            <person name="Zhang D."/>
            <person name="Sun W.H."/>
            <person name="Liu D.K."/>
            <person name="Li Y."/>
            <person name="Chen G.Z."/>
            <person name="Liu X.D."/>
            <person name="Liao X.Y."/>
            <person name="Jiang Y.T."/>
            <person name="Yu X."/>
            <person name="Hao Y."/>
            <person name="Huang J."/>
            <person name="Zhao X.W."/>
            <person name="Ke S."/>
            <person name="Chen Y.Y."/>
            <person name="Wu W.L."/>
            <person name="Hsu J.L."/>
            <person name="Lin Y.F."/>
            <person name="Huang M.D."/>
            <person name="Li C.Y."/>
            <person name="Huang L."/>
            <person name="Wang Z.W."/>
            <person name="Zhao X."/>
            <person name="Zhong W.Y."/>
            <person name="Peng D.H."/>
            <person name="Ahmad S."/>
            <person name="Lan S."/>
            <person name="Zhang J.S."/>
            <person name="Tsai W.C."/>
            <person name="Van de Peer Y."/>
            <person name="Liu Z.J."/>
        </authorList>
    </citation>
    <scope>NUCLEOTIDE SEQUENCE</scope>
    <source>
        <strain evidence="1">SCP</strain>
    </source>
</reference>
<name>A0AAV9B982_ACOGR</name>
<dbReference type="InterPro" id="IPR008581">
    <property type="entry name" value="DUF863_pln"/>
</dbReference>
<organism evidence="1 2">
    <name type="scientific">Acorus gramineus</name>
    <name type="common">Dwarf sweet flag</name>
    <dbReference type="NCBI Taxonomy" id="55184"/>
    <lineage>
        <taxon>Eukaryota</taxon>
        <taxon>Viridiplantae</taxon>
        <taxon>Streptophyta</taxon>
        <taxon>Embryophyta</taxon>
        <taxon>Tracheophyta</taxon>
        <taxon>Spermatophyta</taxon>
        <taxon>Magnoliopsida</taxon>
        <taxon>Liliopsida</taxon>
        <taxon>Acoraceae</taxon>
        <taxon>Acorus</taxon>
    </lineage>
</organism>
<dbReference type="AlphaFoldDB" id="A0AAV9B982"/>
<dbReference type="PANTHER" id="PTHR33167:SF43">
    <property type="entry name" value="PROTEIN WAVE"/>
    <property type="match status" value="1"/>
</dbReference>
<proteinExistence type="predicted"/>
<protein>
    <submittedName>
        <fullName evidence="1">Uncharacterized protein</fullName>
    </submittedName>
</protein>